<protein>
    <submittedName>
        <fullName evidence="11">Acetoacetate metabolism regulatory protein AtoC</fullName>
    </submittedName>
</protein>
<dbReference type="InterPro" id="IPR009057">
    <property type="entry name" value="Homeodomain-like_sf"/>
</dbReference>
<accession>A0A653AHF2</accession>
<evidence type="ECO:0000259" key="9">
    <source>
        <dbReference type="PROSITE" id="PS50045"/>
    </source>
</evidence>
<evidence type="ECO:0000256" key="2">
    <source>
        <dbReference type="ARBA" id="ARBA00022741"/>
    </source>
</evidence>
<dbReference type="Pfam" id="PF00158">
    <property type="entry name" value="Sigma54_activat"/>
    <property type="match status" value="1"/>
</dbReference>
<dbReference type="SUPFAM" id="SSF52172">
    <property type="entry name" value="CheY-like"/>
    <property type="match status" value="1"/>
</dbReference>
<gene>
    <name evidence="11" type="primary">atoC</name>
    <name evidence="11" type="ORF">TRIP_B50311</name>
</gene>
<keyword evidence="2" id="KW-0547">Nucleotide-binding</keyword>
<keyword evidence="8" id="KW-0175">Coiled coil</keyword>
<dbReference type="GO" id="GO:0000160">
    <property type="term" value="P:phosphorelay signal transduction system"/>
    <property type="evidence" value="ECO:0007669"/>
    <property type="project" value="UniProtKB-KW"/>
</dbReference>
<dbReference type="PANTHER" id="PTHR32071">
    <property type="entry name" value="TRANSCRIPTIONAL REGULATORY PROTEIN"/>
    <property type="match status" value="1"/>
</dbReference>
<dbReference type="Pfam" id="PF00072">
    <property type="entry name" value="Response_reg"/>
    <property type="match status" value="1"/>
</dbReference>
<dbReference type="SMART" id="SM00448">
    <property type="entry name" value="REC"/>
    <property type="match status" value="1"/>
</dbReference>
<dbReference type="GO" id="GO:0006355">
    <property type="term" value="P:regulation of DNA-templated transcription"/>
    <property type="evidence" value="ECO:0007669"/>
    <property type="project" value="InterPro"/>
</dbReference>
<feature type="modified residue" description="4-aspartylphosphate" evidence="7">
    <location>
        <position position="57"/>
    </location>
</feature>
<sequence length="468" mass="52709">MREHFRILVVDDEVSIRKRCIRLLSRQGYQVMGASDSTAALDLIEKKGHLFDLLLVDIRMPGMDGITLMGKVKTVSPALEIIIMTGYATVETAVKAMKYGAYDYLSKPFDADELLHVVDKVHEKKTLQEEIEDLRNQLKDSRERSFVFGSSVAMNRVMNAIEKIAPIDCNLLIYGESGTGKELAAKAIHDRSGRRAKPFVVADCAALSAGILESELFGHVKGAFTGAHTDRKGFFEKAHRGTLFLDEVSEIPMDLQGKLLRAVQEQTVVRLGSVEPVKVDVRIIAATNRDLEKRVKENAFRPDLFFRLNVVALTMPPLRERCEDIPVLAAHFLKYYTARLNLDQRLRIPDEILNMMCAYDWPGNVRELENAVQRAAVLADNGTIRIDHILPSGPMKTGFPDVQGDQGITFQEMRRNMVDDFTRQYLARCLALNEGNITKTAQAMNMRRTSLQRLMKQFGMSGKSFKSL</sequence>
<feature type="domain" description="Sigma-54 factor interaction" evidence="9">
    <location>
        <begin position="147"/>
        <end position="377"/>
    </location>
</feature>
<dbReference type="InterPro" id="IPR025944">
    <property type="entry name" value="Sigma_54_int_dom_CS"/>
</dbReference>
<evidence type="ECO:0000256" key="8">
    <source>
        <dbReference type="SAM" id="Coils"/>
    </source>
</evidence>
<evidence type="ECO:0000259" key="10">
    <source>
        <dbReference type="PROSITE" id="PS50110"/>
    </source>
</evidence>
<dbReference type="InterPro" id="IPR058031">
    <property type="entry name" value="AAA_lid_NorR"/>
</dbReference>
<dbReference type="SUPFAM" id="SSF52540">
    <property type="entry name" value="P-loop containing nucleoside triphosphate hydrolases"/>
    <property type="match status" value="1"/>
</dbReference>
<dbReference type="InterPro" id="IPR001789">
    <property type="entry name" value="Sig_transdc_resp-reg_receiver"/>
</dbReference>
<dbReference type="SMART" id="SM00382">
    <property type="entry name" value="AAA"/>
    <property type="match status" value="1"/>
</dbReference>
<name>A0A653AHF2_UNCDX</name>
<dbReference type="InterPro" id="IPR027417">
    <property type="entry name" value="P-loop_NTPase"/>
</dbReference>
<keyword evidence="1 7" id="KW-0597">Phosphoprotein</keyword>
<evidence type="ECO:0000256" key="7">
    <source>
        <dbReference type="PROSITE-ProRule" id="PRU00169"/>
    </source>
</evidence>
<evidence type="ECO:0000256" key="3">
    <source>
        <dbReference type="ARBA" id="ARBA00022840"/>
    </source>
</evidence>
<feature type="domain" description="Response regulatory" evidence="10">
    <location>
        <begin position="6"/>
        <end position="122"/>
    </location>
</feature>
<dbReference type="Gene3D" id="1.10.8.60">
    <property type="match status" value="1"/>
</dbReference>
<dbReference type="FunFam" id="3.40.50.300:FF:000006">
    <property type="entry name" value="DNA-binding transcriptional regulator NtrC"/>
    <property type="match status" value="1"/>
</dbReference>
<keyword evidence="3" id="KW-0067">ATP-binding</keyword>
<reference evidence="11" key="1">
    <citation type="submission" date="2018-07" db="EMBL/GenBank/DDBJ databases">
        <authorList>
            <consortium name="Genoscope - CEA"/>
            <person name="William W."/>
        </authorList>
    </citation>
    <scope>NUCLEOTIDE SEQUENCE</scope>
    <source>
        <strain evidence="11">IK1</strain>
    </source>
</reference>
<keyword evidence="5" id="KW-0805">Transcription regulation</keyword>
<evidence type="ECO:0000313" key="11">
    <source>
        <dbReference type="EMBL" id="VBB47448.1"/>
    </source>
</evidence>
<feature type="coiled-coil region" evidence="8">
    <location>
        <begin position="117"/>
        <end position="144"/>
    </location>
</feature>
<organism evidence="11">
    <name type="scientific">Uncultured Desulfatiglans sp</name>
    <dbReference type="NCBI Taxonomy" id="1748965"/>
    <lineage>
        <taxon>Bacteria</taxon>
        <taxon>Pseudomonadati</taxon>
        <taxon>Thermodesulfobacteriota</taxon>
        <taxon>Desulfobacteria</taxon>
        <taxon>Desulfatiglandales</taxon>
        <taxon>Desulfatiglandaceae</taxon>
        <taxon>Desulfatiglans</taxon>
        <taxon>environmental samples</taxon>
    </lineage>
</organism>
<dbReference type="InterPro" id="IPR011006">
    <property type="entry name" value="CheY-like_superfamily"/>
</dbReference>
<dbReference type="FunFam" id="3.40.50.2300:FF:000018">
    <property type="entry name" value="DNA-binding transcriptional regulator NtrC"/>
    <property type="match status" value="1"/>
</dbReference>
<dbReference type="Gene3D" id="3.40.50.2300">
    <property type="match status" value="1"/>
</dbReference>
<evidence type="ECO:0000256" key="6">
    <source>
        <dbReference type="ARBA" id="ARBA00023163"/>
    </source>
</evidence>
<dbReference type="InterPro" id="IPR003593">
    <property type="entry name" value="AAA+_ATPase"/>
</dbReference>
<dbReference type="PROSITE" id="PS00688">
    <property type="entry name" value="SIGMA54_INTERACT_3"/>
    <property type="match status" value="1"/>
</dbReference>
<keyword evidence="6" id="KW-0804">Transcription</keyword>
<dbReference type="Pfam" id="PF25601">
    <property type="entry name" value="AAA_lid_14"/>
    <property type="match status" value="1"/>
</dbReference>
<dbReference type="CDD" id="cd00009">
    <property type="entry name" value="AAA"/>
    <property type="match status" value="1"/>
</dbReference>
<dbReference type="PROSITE" id="PS50045">
    <property type="entry name" value="SIGMA54_INTERACT_4"/>
    <property type="match status" value="1"/>
</dbReference>
<dbReference type="AlphaFoldDB" id="A0A653AHF2"/>
<dbReference type="EMBL" id="UPXX01000032">
    <property type="protein sequence ID" value="VBB47448.1"/>
    <property type="molecule type" value="Genomic_DNA"/>
</dbReference>
<dbReference type="SUPFAM" id="SSF46689">
    <property type="entry name" value="Homeodomain-like"/>
    <property type="match status" value="1"/>
</dbReference>
<dbReference type="GO" id="GO:0005524">
    <property type="term" value="F:ATP binding"/>
    <property type="evidence" value="ECO:0007669"/>
    <property type="project" value="UniProtKB-KW"/>
</dbReference>
<evidence type="ECO:0000256" key="4">
    <source>
        <dbReference type="ARBA" id="ARBA00023012"/>
    </source>
</evidence>
<dbReference type="InterPro" id="IPR002078">
    <property type="entry name" value="Sigma_54_int"/>
</dbReference>
<dbReference type="Gene3D" id="1.10.10.60">
    <property type="entry name" value="Homeodomain-like"/>
    <property type="match status" value="1"/>
</dbReference>
<evidence type="ECO:0000256" key="1">
    <source>
        <dbReference type="ARBA" id="ARBA00022553"/>
    </source>
</evidence>
<proteinExistence type="predicted"/>
<dbReference type="PROSITE" id="PS50110">
    <property type="entry name" value="RESPONSE_REGULATORY"/>
    <property type="match status" value="1"/>
</dbReference>
<dbReference type="Gene3D" id="3.40.50.300">
    <property type="entry name" value="P-loop containing nucleotide triphosphate hydrolases"/>
    <property type="match status" value="1"/>
</dbReference>
<evidence type="ECO:0000256" key="5">
    <source>
        <dbReference type="ARBA" id="ARBA00023015"/>
    </source>
</evidence>
<keyword evidence="4" id="KW-0902">Two-component regulatory system</keyword>